<keyword evidence="4 9" id="KW-0812">Transmembrane</keyword>
<dbReference type="PANTHER" id="PTHR48020:SF12">
    <property type="entry name" value="PROTON MYO-INOSITOL COTRANSPORTER"/>
    <property type="match status" value="1"/>
</dbReference>
<dbReference type="RefSeq" id="XP_005644638.1">
    <property type="nucleotide sequence ID" value="XM_005644581.1"/>
</dbReference>
<keyword evidence="6 9" id="KW-0472">Membrane</keyword>
<dbReference type="GO" id="GO:0016020">
    <property type="term" value="C:membrane"/>
    <property type="evidence" value="ECO:0007669"/>
    <property type="project" value="UniProtKB-SubCell"/>
</dbReference>
<feature type="transmembrane region" description="Helical" evidence="9">
    <location>
        <begin position="157"/>
        <end position="179"/>
    </location>
</feature>
<comment type="caution">
    <text evidence="11">The sequence shown here is derived from an EMBL/GenBank/DDBJ whole genome shotgun (WGS) entry which is preliminary data.</text>
</comment>
<evidence type="ECO:0000259" key="10">
    <source>
        <dbReference type="PROSITE" id="PS50850"/>
    </source>
</evidence>
<dbReference type="eggNOG" id="KOG0254">
    <property type="taxonomic scope" value="Eukaryota"/>
</dbReference>
<evidence type="ECO:0000313" key="11">
    <source>
        <dbReference type="EMBL" id="EIE20094.1"/>
    </source>
</evidence>
<dbReference type="PANTHER" id="PTHR48020">
    <property type="entry name" value="PROTON MYO-INOSITOL COTRANSPORTER"/>
    <property type="match status" value="1"/>
</dbReference>
<evidence type="ECO:0000256" key="8">
    <source>
        <dbReference type="SAM" id="MobiDB-lite"/>
    </source>
</evidence>
<dbReference type="Pfam" id="PF00083">
    <property type="entry name" value="Sugar_tr"/>
    <property type="match status" value="2"/>
</dbReference>
<dbReference type="InterPro" id="IPR003663">
    <property type="entry name" value="Sugar/inositol_transpt"/>
</dbReference>
<evidence type="ECO:0000256" key="7">
    <source>
        <dbReference type="RuleBase" id="RU003346"/>
    </source>
</evidence>
<dbReference type="PROSITE" id="PS00217">
    <property type="entry name" value="SUGAR_TRANSPORT_2"/>
    <property type="match status" value="1"/>
</dbReference>
<evidence type="ECO:0000256" key="5">
    <source>
        <dbReference type="ARBA" id="ARBA00022989"/>
    </source>
</evidence>
<dbReference type="GO" id="GO:0022857">
    <property type="term" value="F:transmembrane transporter activity"/>
    <property type="evidence" value="ECO:0007669"/>
    <property type="project" value="InterPro"/>
</dbReference>
<keyword evidence="12" id="KW-1185">Reference proteome</keyword>
<dbReference type="InterPro" id="IPR005828">
    <property type="entry name" value="MFS_sugar_transport-like"/>
</dbReference>
<dbReference type="PRINTS" id="PR00171">
    <property type="entry name" value="SUGRTRNSPORT"/>
</dbReference>
<feature type="transmembrane region" description="Helical" evidence="9">
    <location>
        <begin position="455"/>
        <end position="480"/>
    </location>
</feature>
<feature type="transmembrane region" description="Helical" evidence="9">
    <location>
        <begin position="341"/>
        <end position="363"/>
    </location>
</feature>
<sequence>MHKVSRRGNGPSPKVLDPSAGLEMANTSTGSAPATERAALLEGETNSNPTAVRSAPSWLSPRGYVWLLTLICGTGGFLFGYDTGVISGALPYMQDDVMLSWIQGTIVSAAVAGAAGGSALGGALSDFLGRKKALMAGDVLFTVGALLMSAAPDVSVIIAGRALVGIGVGLASVTVPVYIAESAPAEVRATLVTVNVFMITSGQFVAYLADYLFTFVPGTWRWMLGVAAVPALLQMVGLLFLPESPRWLLAHGRQEEGRAALEKLVASADVDKEAADISAQVDSDRAARISVWAALGTPELRAQLHIGVGLQVLQQLAGINTVMYYTPVILELAGLHDKRTALLVAMAPAAVNALGTVVGMVAIDRCGRRKLLQSSLCAVTLALLLLGGAFKVSELHAPPVAPGGSCPAAAAATCTQCIRQGCDFCGPAADVAAPGVCVARGDGCPSGPPDGPPAYFPYTAGCPSGFMPLILGGLLVYLAAFSPGLGPVPWAINAEIYSPQARPSKPPNIPTTGGTTDYLVRGFACGVAATANWLTNALVAQTFLMLTGTLGGSGTFWLYAAIAAAGTVWAHFAVVETQGLSLEEVQEMFKARTKRRRAGSQQRLQP</sequence>
<name>I0YNX5_COCSC</name>
<dbReference type="InterPro" id="IPR050814">
    <property type="entry name" value="Myo-inositol_Transporter"/>
</dbReference>
<dbReference type="AlphaFoldDB" id="I0YNX5"/>
<dbReference type="InterPro" id="IPR036259">
    <property type="entry name" value="MFS_trans_sf"/>
</dbReference>
<reference evidence="11 12" key="1">
    <citation type="journal article" date="2012" name="Genome Biol.">
        <title>The genome of the polar eukaryotic microalga coccomyxa subellipsoidea reveals traits of cold adaptation.</title>
        <authorList>
            <person name="Blanc G."/>
            <person name="Agarkova I."/>
            <person name="Grimwood J."/>
            <person name="Kuo A."/>
            <person name="Brueggeman A."/>
            <person name="Dunigan D."/>
            <person name="Gurnon J."/>
            <person name="Ladunga I."/>
            <person name="Lindquist E."/>
            <person name="Lucas S."/>
            <person name="Pangilinan J."/>
            <person name="Proschold T."/>
            <person name="Salamov A."/>
            <person name="Schmutz J."/>
            <person name="Weeks D."/>
            <person name="Yamada T."/>
            <person name="Claverie J.M."/>
            <person name="Grigoriev I."/>
            <person name="Van Etten J."/>
            <person name="Lomsadze A."/>
            <person name="Borodovsky M."/>
        </authorList>
    </citation>
    <scope>NUCLEOTIDE SEQUENCE [LARGE SCALE GENOMIC DNA]</scope>
    <source>
        <strain evidence="11 12">C-169</strain>
    </source>
</reference>
<dbReference type="EMBL" id="AGSI01000016">
    <property type="protein sequence ID" value="EIE20094.1"/>
    <property type="molecule type" value="Genomic_DNA"/>
</dbReference>
<dbReference type="OrthoDB" id="6339427at2759"/>
<keyword evidence="3 7" id="KW-0813">Transport</keyword>
<evidence type="ECO:0000256" key="4">
    <source>
        <dbReference type="ARBA" id="ARBA00022692"/>
    </source>
</evidence>
<proteinExistence type="inferred from homology"/>
<gene>
    <name evidence="11" type="ORF">COCSUDRAFT_30742</name>
</gene>
<evidence type="ECO:0000256" key="2">
    <source>
        <dbReference type="ARBA" id="ARBA00010992"/>
    </source>
</evidence>
<dbReference type="Gene3D" id="1.20.1250.20">
    <property type="entry name" value="MFS general substrate transporter like domains"/>
    <property type="match status" value="2"/>
</dbReference>
<keyword evidence="5 9" id="KW-1133">Transmembrane helix</keyword>
<comment type="subcellular location">
    <subcellularLocation>
        <location evidence="1">Membrane</location>
        <topology evidence="1">Multi-pass membrane protein</topology>
    </subcellularLocation>
</comment>
<feature type="domain" description="Major facilitator superfamily (MFS) profile" evidence="10">
    <location>
        <begin position="68"/>
        <end position="578"/>
    </location>
</feature>
<evidence type="ECO:0000313" key="12">
    <source>
        <dbReference type="Proteomes" id="UP000007264"/>
    </source>
</evidence>
<comment type="similarity">
    <text evidence="2 7">Belongs to the major facilitator superfamily. Sugar transporter (TC 2.A.1.1) family.</text>
</comment>
<dbReference type="Proteomes" id="UP000007264">
    <property type="component" value="Unassembled WGS sequence"/>
</dbReference>
<dbReference type="PROSITE" id="PS50850">
    <property type="entry name" value="MFS"/>
    <property type="match status" value="1"/>
</dbReference>
<evidence type="ECO:0000256" key="3">
    <source>
        <dbReference type="ARBA" id="ARBA00022448"/>
    </source>
</evidence>
<feature type="transmembrane region" description="Helical" evidence="9">
    <location>
        <begin position="219"/>
        <end position="241"/>
    </location>
</feature>
<feature type="transmembrane region" description="Helical" evidence="9">
    <location>
        <begin position="101"/>
        <end position="121"/>
    </location>
</feature>
<evidence type="ECO:0000256" key="6">
    <source>
        <dbReference type="ARBA" id="ARBA00023136"/>
    </source>
</evidence>
<dbReference type="NCBIfam" id="TIGR00879">
    <property type="entry name" value="SP"/>
    <property type="match status" value="1"/>
</dbReference>
<evidence type="ECO:0000256" key="9">
    <source>
        <dbReference type="SAM" id="Phobius"/>
    </source>
</evidence>
<accession>I0YNX5</accession>
<dbReference type="GeneID" id="17038070"/>
<feature type="transmembrane region" description="Helical" evidence="9">
    <location>
        <begin position="63"/>
        <end position="81"/>
    </location>
</feature>
<dbReference type="KEGG" id="csl:COCSUDRAFT_30742"/>
<protein>
    <submittedName>
        <fullName evidence="11">General substrate transporter</fullName>
    </submittedName>
</protein>
<feature type="transmembrane region" description="Helical" evidence="9">
    <location>
        <begin position="191"/>
        <end position="213"/>
    </location>
</feature>
<dbReference type="SUPFAM" id="SSF103473">
    <property type="entry name" value="MFS general substrate transporter"/>
    <property type="match status" value="1"/>
</dbReference>
<evidence type="ECO:0000256" key="1">
    <source>
        <dbReference type="ARBA" id="ARBA00004141"/>
    </source>
</evidence>
<feature type="transmembrane region" description="Helical" evidence="9">
    <location>
        <begin position="133"/>
        <end position="151"/>
    </location>
</feature>
<organism evidence="11 12">
    <name type="scientific">Coccomyxa subellipsoidea (strain C-169)</name>
    <name type="common">Green microalga</name>
    <dbReference type="NCBI Taxonomy" id="574566"/>
    <lineage>
        <taxon>Eukaryota</taxon>
        <taxon>Viridiplantae</taxon>
        <taxon>Chlorophyta</taxon>
        <taxon>core chlorophytes</taxon>
        <taxon>Trebouxiophyceae</taxon>
        <taxon>Trebouxiophyceae incertae sedis</taxon>
        <taxon>Coccomyxaceae</taxon>
        <taxon>Coccomyxa</taxon>
        <taxon>Coccomyxa subellipsoidea</taxon>
    </lineage>
</organism>
<dbReference type="InterPro" id="IPR020846">
    <property type="entry name" value="MFS_dom"/>
</dbReference>
<dbReference type="InterPro" id="IPR005829">
    <property type="entry name" value="Sugar_transporter_CS"/>
</dbReference>
<dbReference type="PROSITE" id="PS00216">
    <property type="entry name" value="SUGAR_TRANSPORT_1"/>
    <property type="match status" value="1"/>
</dbReference>
<feature type="region of interest" description="Disordered" evidence="8">
    <location>
        <begin position="1"/>
        <end position="29"/>
    </location>
</feature>